<protein>
    <submittedName>
        <fullName evidence="4">Peptidase propeptide and YPEB domain protein</fullName>
    </submittedName>
</protein>
<dbReference type="RefSeq" id="WP_057798258.1">
    <property type="nucleotide sequence ID" value="NZ_AZFM01000010.1"/>
</dbReference>
<dbReference type="AlphaFoldDB" id="A0A0R1UGH7"/>
<keyword evidence="5" id="KW-1185">Reference proteome</keyword>
<feature type="region of interest" description="Disordered" evidence="1">
    <location>
        <begin position="29"/>
        <end position="59"/>
    </location>
</feature>
<evidence type="ECO:0000313" key="5">
    <source>
        <dbReference type="Proteomes" id="UP000051036"/>
    </source>
</evidence>
<evidence type="ECO:0000313" key="4">
    <source>
        <dbReference type="EMBL" id="KRL90426.1"/>
    </source>
</evidence>
<gene>
    <name evidence="4" type="ORF">FC46_GL000179</name>
</gene>
<reference evidence="4 5" key="1">
    <citation type="journal article" date="2015" name="Genome Announc.">
        <title>Expanding the biotechnology potential of lactobacilli through comparative genomics of 213 strains and associated genera.</title>
        <authorList>
            <person name="Sun Z."/>
            <person name="Harris H.M."/>
            <person name="McCann A."/>
            <person name="Guo C."/>
            <person name="Argimon S."/>
            <person name="Zhang W."/>
            <person name="Yang X."/>
            <person name="Jeffery I.B."/>
            <person name="Cooney J.C."/>
            <person name="Kagawa T.F."/>
            <person name="Liu W."/>
            <person name="Song Y."/>
            <person name="Salvetti E."/>
            <person name="Wrobel A."/>
            <person name="Rasinkangas P."/>
            <person name="Parkhill J."/>
            <person name="Rea M.C."/>
            <person name="O'Sullivan O."/>
            <person name="Ritari J."/>
            <person name="Douillard F.P."/>
            <person name="Paul Ross R."/>
            <person name="Yang R."/>
            <person name="Briner A.E."/>
            <person name="Felis G.E."/>
            <person name="de Vos W.M."/>
            <person name="Barrangou R."/>
            <person name="Klaenhammer T.R."/>
            <person name="Caufield P.W."/>
            <person name="Cui Y."/>
            <person name="Zhang H."/>
            <person name="O'Toole P.W."/>
        </authorList>
    </citation>
    <scope>NUCLEOTIDE SEQUENCE [LARGE SCALE GENOMIC DNA]</scope>
    <source>
        <strain evidence="4 5">DSM 16043</strain>
    </source>
</reference>
<dbReference type="Pfam" id="PF03413">
    <property type="entry name" value="PepSY"/>
    <property type="match status" value="2"/>
</dbReference>
<proteinExistence type="predicted"/>
<organism evidence="4 5">
    <name type="scientific">Lactobacillus kalixensis DSM 16043</name>
    <dbReference type="NCBI Taxonomy" id="1423763"/>
    <lineage>
        <taxon>Bacteria</taxon>
        <taxon>Bacillati</taxon>
        <taxon>Bacillota</taxon>
        <taxon>Bacilli</taxon>
        <taxon>Lactobacillales</taxon>
        <taxon>Lactobacillaceae</taxon>
        <taxon>Lactobacillus</taxon>
    </lineage>
</organism>
<dbReference type="InterPro" id="IPR025711">
    <property type="entry name" value="PepSY"/>
</dbReference>
<feature type="compositionally biased region" description="Low complexity" evidence="1">
    <location>
        <begin position="50"/>
        <end position="59"/>
    </location>
</feature>
<sequence length="200" mass="22425">MKKTNVNKILSIGAIFTALLTTAACSNTNSQDNVATKPESKITNTKENKTTSSSNSVKKTPAIKISQKEAIDTYKKTFKATELKEISLKKEHQQYVYEIEGFDHSKEYIVSIDAKTGKVLRSFSQKLELDERNQKPINLDNVISRKKASQIAEKHAKGTATEWTLEYDDGRLVWEVQVENGANDTDVKIDAVTKKVIEVD</sequence>
<feature type="domain" description="PepSY" evidence="3">
    <location>
        <begin position="143"/>
        <end position="199"/>
    </location>
</feature>
<accession>A0A0R1UGH7</accession>
<dbReference type="STRING" id="1423763.FC46_GL000179"/>
<feature type="compositionally biased region" description="Basic and acidic residues" evidence="1">
    <location>
        <begin position="38"/>
        <end position="49"/>
    </location>
</feature>
<feature type="chain" id="PRO_5039031655" evidence="2">
    <location>
        <begin position="24"/>
        <end position="200"/>
    </location>
</feature>
<dbReference type="PATRIC" id="fig|1423763.3.peg.178"/>
<keyword evidence="2" id="KW-0732">Signal</keyword>
<feature type="signal peptide" evidence="2">
    <location>
        <begin position="1"/>
        <end position="23"/>
    </location>
</feature>
<name>A0A0R1UGH7_9LACO</name>
<feature type="domain" description="PepSY" evidence="3">
    <location>
        <begin position="64"/>
        <end position="121"/>
    </location>
</feature>
<dbReference type="Gene3D" id="3.10.450.40">
    <property type="match status" value="2"/>
</dbReference>
<dbReference type="OrthoDB" id="2943484at2"/>
<evidence type="ECO:0000256" key="2">
    <source>
        <dbReference type="SAM" id="SignalP"/>
    </source>
</evidence>
<comment type="caution">
    <text evidence="4">The sequence shown here is derived from an EMBL/GenBank/DDBJ whole genome shotgun (WGS) entry which is preliminary data.</text>
</comment>
<dbReference type="PROSITE" id="PS51257">
    <property type="entry name" value="PROKAR_LIPOPROTEIN"/>
    <property type="match status" value="1"/>
</dbReference>
<evidence type="ECO:0000256" key="1">
    <source>
        <dbReference type="SAM" id="MobiDB-lite"/>
    </source>
</evidence>
<dbReference type="Proteomes" id="UP000051036">
    <property type="component" value="Unassembled WGS sequence"/>
</dbReference>
<evidence type="ECO:0000259" key="3">
    <source>
        <dbReference type="Pfam" id="PF03413"/>
    </source>
</evidence>
<dbReference type="EMBL" id="AZFM01000010">
    <property type="protein sequence ID" value="KRL90426.1"/>
    <property type="molecule type" value="Genomic_DNA"/>
</dbReference>